<reference evidence="2" key="1">
    <citation type="journal article" date="2020" name="Fungal Divers.">
        <title>Resolving the Mortierellaceae phylogeny through synthesis of multi-gene phylogenetics and phylogenomics.</title>
        <authorList>
            <person name="Vandepol N."/>
            <person name="Liber J."/>
            <person name="Desiro A."/>
            <person name="Na H."/>
            <person name="Kennedy M."/>
            <person name="Barry K."/>
            <person name="Grigoriev I.V."/>
            <person name="Miller A.N."/>
            <person name="O'Donnell K."/>
            <person name="Stajich J.E."/>
            <person name="Bonito G."/>
        </authorList>
    </citation>
    <scope>NUCLEOTIDE SEQUENCE</scope>
    <source>
        <strain evidence="2">NVP60</strain>
    </source>
</reference>
<evidence type="ECO:0008006" key="4">
    <source>
        <dbReference type="Google" id="ProtNLM"/>
    </source>
</evidence>
<name>A0A9P6QKT8_9FUNG</name>
<feature type="signal peptide" evidence="1">
    <location>
        <begin position="1"/>
        <end position="17"/>
    </location>
</feature>
<keyword evidence="3" id="KW-1185">Reference proteome</keyword>
<evidence type="ECO:0000313" key="3">
    <source>
        <dbReference type="Proteomes" id="UP000823405"/>
    </source>
</evidence>
<feature type="non-terminal residue" evidence="2">
    <location>
        <position position="89"/>
    </location>
</feature>
<evidence type="ECO:0000313" key="2">
    <source>
        <dbReference type="EMBL" id="KAG0278796.1"/>
    </source>
</evidence>
<accession>A0A9P6QKT8</accession>
<comment type="caution">
    <text evidence="2">The sequence shown here is derived from an EMBL/GenBank/DDBJ whole genome shotgun (WGS) entry which is preliminary data.</text>
</comment>
<gene>
    <name evidence="2" type="ORF">BGZ97_009683</name>
</gene>
<dbReference type="PROSITE" id="PS51257">
    <property type="entry name" value="PROKAR_LIPOPROTEIN"/>
    <property type="match status" value="1"/>
</dbReference>
<keyword evidence="1" id="KW-0732">Signal</keyword>
<evidence type="ECO:0000256" key="1">
    <source>
        <dbReference type="SAM" id="SignalP"/>
    </source>
</evidence>
<proteinExistence type="predicted"/>
<sequence>MKIYALVLPFLASLASGCLEIEYKVDVQYLIETWVKVIDNGDVKIDAHRAGKGNSISNLYTGKEGYEFEVYHSVDLEFKGRWARPGAGQ</sequence>
<dbReference type="Proteomes" id="UP000823405">
    <property type="component" value="Unassembled WGS sequence"/>
</dbReference>
<protein>
    <recommendedName>
        <fullName evidence="4">Lipoprotein</fullName>
    </recommendedName>
</protein>
<feature type="chain" id="PRO_5040499836" description="Lipoprotein" evidence="1">
    <location>
        <begin position="18"/>
        <end position="89"/>
    </location>
</feature>
<dbReference type="AlphaFoldDB" id="A0A9P6QKT8"/>
<dbReference type="EMBL" id="JAAAIN010004722">
    <property type="protein sequence ID" value="KAG0278796.1"/>
    <property type="molecule type" value="Genomic_DNA"/>
</dbReference>
<organism evidence="2 3">
    <name type="scientific">Linnemannia gamsii</name>
    <dbReference type="NCBI Taxonomy" id="64522"/>
    <lineage>
        <taxon>Eukaryota</taxon>
        <taxon>Fungi</taxon>
        <taxon>Fungi incertae sedis</taxon>
        <taxon>Mucoromycota</taxon>
        <taxon>Mortierellomycotina</taxon>
        <taxon>Mortierellomycetes</taxon>
        <taxon>Mortierellales</taxon>
        <taxon>Mortierellaceae</taxon>
        <taxon>Linnemannia</taxon>
    </lineage>
</organism>